<accession>A0A8J5ZWI9</accession>
<feature type="region of interest" description="Disordered" evidence="3">
    <location>
        <begin position="1"/>
        <end position="91"/>
    </location>
</feature>
<feature type="compositionally biased region" description="Low complexity" evidence="3">
    <location>
        <begin position="1"/>
        <end position="14"/>
    </location>
</feature>
<evidence type="ECO:0000313" key="4">
    <source>
        <dbReference type="EMBL" id="KAG8508367.1"/>
    </source>
</evidence>
<dbReference type="FunFam" id="3.40.50.10420:FF:000001">
    <property type="entry name" value="Methenyltetrahydrofolate synthase domain-containing protein"/>
    <property type="match status" value="1"/>
</dbReference>
<keyword evidence="5" id="KW-1185">Reference proteome</keyword>
<dbReference type="OrthoDB" id="433414at2759"/>
<dbReference type="InterPro" id="IPR002698">
    <property type="entry name" value="FTHF_cligase"/>
</dbReference>
<keyword evidence="2" id="KW-0694">RNA-binding</keyword>
<name>A0A8J5ZWI9_GALPY</name>
<feature type="compositionally biased region" description="Basic and acidic residues" evidence="3">
    <location>
        <begin position="25"/>
        <end position="38"/>
    </location>
</feature>
<evidence type="ECO:0000256" key="3">
    <source>
        <dbReference type="SAM" id="MobiDB-lite"/>
    </source>
</evidence>
<dbReference type="Pfam" id="PF01812">
    <property type="entry name" value="5-FTHF_cyc-lig"/>
    <property type="match status" value="1"/>
</dbReference>
<organism evidence="4 5">
    <name type="scientific">Galemys pyrenaicus</name>
    <name type="common">Iberian desman</name>
    <name type="synonym">Pyrenean desman</name>
    <dbReference type="NCBI Taxonomy" id="202257"/>
    <lineage>
        <taxon>Eukaryota</taxon>
        <taxon>Metazoa</taxon>
        <taxon>Chordata</taxon>
        <taxon>Craniata</taxon>
        <taxon>Vertebrata</taxon>
        <taxon>Euteleostomi</taxon>
        <taxon>Mammalia</taxon>
        <taxon>Eutheria</taxon>
        <taxon>Laurasiatheria</taxon>
        <taxon>Eulipotyphla</taxon>
        <taxon>Talpidae</taxon>
        <taxon>Galemys</taxon>
    </lineage>
</organism>
<protein>
    <recommendedName>
        <fullName evidence="1">Methenyltetrahydrofolate synthase domain-containing protein</fullName>
    </recommendedName>
</protein>
<evidence type="ECO:0000313" key="5">
    <source>
        <dbReference type="Proteomes" id="UP000700334"/>
    </source>
</evidence>
<proteinExistence type="predicted"/>
<evidence type="ECO:0000256" key="1">
    <source>
        <dbReference type="ARBA" id="ARBA00015518"/>
    </source>
</evidence>
<dbReference type="Gene3D" id="3.40.50.10420">
    <property type="entry name" value="NagB/RpiA/CoA transferase-like"/>
    <property type="match status" value="1"/>
</dbReference>
<dbReference type="PANTHER" id="PTHR13017:SF0">
    <property type="entry name" value="METHENYLTETRAHYDROFOLATE SYNTHASE DOMAIN-CONTAINING PROTEIN"/>
    <property type="match status" value="1"/>
</dbReference>
<evidence type="ECO:0000256" key="2">
    <source>
        <dbReference type="ARBA" id="ARBA00022884"/>
    </source>
</evidence>
<gene>
    <name evidence="4" type="ORF">J0S82_006868</name>
</gene>
<comment type="caution">
    <text evidence="4">The sequence shown here is derived from an EMBL/GenBank/DDBJ whole genome shotgun (WGS) entry which is preliminary data.</text>
</comment>
<dbReference type="AlphaFoldDB" id="A0A8J5ZWI9"/>
<dbReference type="GO" id="GO:0003723">
    <property type="term" value="F:RNA binding"/>
    <property type="evidence" value="ECO:0007669"/>
    <property type="project" value="UniProtKB-KW"/>
</dbReference>
<feature type="non-terminal residue" evidence="4">
    <location>
        <position position="1"/>
    </location>
</feature>
<dbReference type="Proteomes" id="UP000700334">
    <property type="component" value="Unassembled WGS sequence"/>
</dbReference>
<dbReference type="PANTHER" id="PTHR13017">
    <property type="entry name" value="5-FORMYLTETRAHYDROFOLATE CYCLO-LIGASE-RELATED"/>
    <property type="match status" value="1"/>
</dbReference>
<dbReference type="InterPro" id="IPR037171">
    <property type="entry name" value="NagB/RpiA_transferase-like"/>
</dbReference>
<sequence length="897" mass="95057">AGAPGQIPPGAGDAVGPPSGQRAGVTRERDVTARDGLRPFRGRALTASPWSRGRLSPHGGGGGRPCARARASRHNRPVTLPSRLPAGETEADSWRHGLARRPFDLTPGAHPPPRTCSSQALFRAPGRRASAPRGFRRSRLAGAGCGDGWPVAAQIVRGPGTLRRPELPRRLPSRRSYACSPGAVHSRVITRGSRTFGGACWVPGLSSGSGLEEERGRADLTGINNTGYLLPYNALTRLAVGTGVPMLEAGVTADDPKQQLVYGTHGLKELTNSTARVNASEWAGWVLLRSRMGCCIPGALFCYRLRLEGQGVAWRGGVAGATEQAPLGAGSTGAWSCLLPADWLHFPVTGVSKQDIRERIWDYMESQNIADFPRPVHNRIPNFKGAPRAADRLPRLQAFRTARTIKVNPDAPQKHARFLVLDGSHLAGQNLRGLEVFSRSQEVKVDPDKPLEGVRLLALQSKKTLLVPTPRLRTGLFNRIAPPPGATKDTLRKCATSQVGARRCPGASRPARSTRGRVPLGLDSRVAVDLVVVGSVAVSEKGWRIGKGEGYADLEYAMMVSMGAAGPDTPVVTIVHDCQVVDIPEGLLEDHDLSVDYILTPTHVVATGRQRPQPTGITWSKVGPGPGLDVPALRLPGPCGAARLAVSAFGPPCPAQEGRGGLHPRPREGGVGLARRSAQVSSRAGPATSLYLTAQPHAPSCHEVEAPGGSVSREMLQKIPVLRSLRLREQQAGKDVGLRGECRQLLETRGWQEAPSHAGRSPPATPQPEVGTAPGPETPLAASDHVGGLPSDNSAREPKSALRGLGSGYRQPTWQGPQGRASLRHQDQAGAQRASSRLQGLHQGARPLRGMPARWGARGLSGSHTAHPRPGLGPAASDAAPMDPHGPKEPVKAMPLF</sequence>
<dbReference type="InterPro" id="IPR024185">
    <property type="entry name" value="FTHF_cligase-like_sf"/>
</dbReference>
<feature type="region of interest" description="Disordered" evidence="3">
    <location>
        <begin position="749"/>
        <end position="897"/>
    </location>
</feature>
<dbReference type="EMBL" id="JAGFMF010012032">
    <property type="protein sequence ID" value="KAG8508367.1"/>
    <property type="molecule type" value="Genomic_DNA"/>
</dbReference>
<dbReference type="GO" id="GO:0005737">
    <property type="term" value="C:cytoplasm"/>
    <property type="evidence" value="ECO:0007669"/>
    <property type="project" value="TreeGrafter"/>
</dbReference>
<reference evidence="4" key="1">
    <citation type="journal article" date="2021" name="Evol. Appl.">
        <title>The genome of the Pyrenean desman and the effects of bottlenecks and inbreeding on the genomic landscape of an endangered species.</title>
        <authorList>
            <person name="Escoda L."/>
            <person name="Castresana J."/>
        </authorList>
    </citation>
    <scope>NUCLEOTIDE SEQUENCE</scope>
    <source>
        <strain evidence="4">IBE-C5619</strain>
    </source>
</reference>
<dbReference type="SUPFAM" id="SSF100950">
    <property type="entry name" value="NagB/RpiA/CoA transferase-like"/>
    <property type="match status" value="1"/>
</dbReference>